<reference evidence="2 3" key="1">
    <citation type="submission" date="2023-07" db="EMBL/GenBank/DDBJ databases">
        <title>Genomic Encyclopedia of Type Strains, Phase IV (KMG-IV): sequencing the most valuable type-strain genomes for metagenomic binning, comparative biology and taxonomic classification.</title>
        <authorList>
            <person name="Goeker M."/>
        </authorList>
    </citation>
    <scope>NUCLEOTIDE SEQUENCE [LARGE SCALE GENOMIC DNA]</scope>
    <source>
        <strain evidence="2 3">DSM 5896</strain>
    </source>
</reference>
<comment type="caution">
    <text evidence="2">The sequence shown here is derived from an EMBL/GenBank/DDBJ whole genome shotgun (WGS) entry which is preliminary data.</text>
</comment>
<accession>A0ABU0FGP7</accession>
<dbReference type="EMBL" id="JAUSVK010000001">
    <property type="protein sequence ID" value="MDQ0393775.1"/>
    <property type="molecule type" value="Genomic_DNA"/>
</dbReference>
<keyword evidence="2" id="KW-0238">DNA-binding</keyword>
<evidence type="ECO:0000259" key="1">
    <source>
        <dbReference type="PROSITE" id="PS50995"/>
    </source>
</evidence>
<dbReference type="PANTHER" id="PTHR33164">
    <property type="entry name" value="TRANSCRIPTIONAL REGULATOR, MARR FAMILY"/>
    <property type="match status" value="1"/>
</dbReference>
<sequence length="147" mass="16228">MDELIDLLAEVSSGFQLRLNDLNSPRELKLAPFQARLLAVIGRRPGCSQQELAARTGRDKAQVARTIKELKARGFLARSAHASDWRSHSLTVTAEGERASALISRDRAALGIETTLDLTPEERRVMIQALAKMKRRLVAVDAGPERS</sequence>
<dbReference type="Gene3D" id="1.10.10.10">
    <property type="entry name" value="Winged helix-like DNA-binding domain superfamily/Winged helix DNA-binding domain"/>
    <property type="match status" value="1"/>
</dbReference>
<keyword evidence="3" id="KW-1185">Reference proteome</keyword>
<dbReference type="PRINTS" id="PR00598">
    <property type="entry name" value="HTHMARR"/>
</dbReference>
<dbReference type="PANTHER" id="PTHR33164:SF43">
    <property type="entry name" value="HTH-TYPE TRANSCRIPTIONAL REPRESSOR YETL"/>
    <property type="match status" value="1"/>
</dbReference>
<dbReference type="Pfam" id="PF12802">
    <property type="entry name" value="MarR_2"/>
    <property type="match status" value="1"/>
</dbReference>
<dbReference type="RefSeq" id="WP_307429617.1">
    <property type="nucleotide sequence ID" value="NZ_JAUSVK010000001.1"/>
</dbReference>
<dbReference type="InterPro" id="IPR039422">
    <property type="entry name" value="MarR/SlyA-like"/>
</dbReference>
<dbReference type="GO" id="GO:0003677">
    <property type="term" value="F:DNA binding"/>
    <property type="evidence" value="ECO:0007669"/>
    <property type="project" value="UniProtKB-KW"/>
</dbReference>
<dbReference type="Proteomes" id="UP001237448">
    <property type="component" value="Unassembled WGS sequence"/>
</dbReference>
<dbReference type="SMART" id="SM00347">
    <property type="entry name" value="HTH_MARR"/>
    <property type="match status" value="1"/>
</dbReference>
<feature type="domain" description="HTH marR-type" evidence="1">
    <location>
        <begin position="1"/>
        <end position="135"/>
    </location>
</feature>
<protein>
    <submittedName>
        <fullName evidence="2">DNA-binding MarR family transcriptional regulator</fullName>
    </submittedName>
</protein>
<dbReference type="InterPro" id="IPR036388">
    <property type="entry name" value="WH-like_DNA-bd_sf"/>
</dbReference>
<dbReference type="SUPFAM" id="SSF46785">
    <property type="entry name" value="Winged helix' DNA-binding domain"/>
    <property type="match status" value="1"/>
</dbReference>
<evidence type="ECO:0000313" key="2">
    <source>
        <dbReference type="EMBL" id="MDQ0393775.1"/>
    </source>
</evidence>
<evidence type="ECO:0000313" key="3">
    <source>
        <dbReference type="Proteomes" id="UP001237448"/>
    </source>
</evidence>
<dbReference type="PROSITE" id="PS50995">
    <property type="entry name" value="HTH_MARR_2"/>
    <property type="match status" value="1"/>
</dbReference>
<organism evidence="2 3">
    <name type="scientific">Labrys monachus</name>
    <dbReference type="NCBI Taxonomy" id="217067"/>
    <lineage>
        <taxon>Bacteria</taxon>
        <taxon>Pseudomonadati</taxon>
        <taxon>Pseudomonadota</taxon>
        <taxon>Alphaproteobacteria</taxon>
        <taxon>Hyphomicrobiales</taxon>
        <taxon>Xanthobacteraceae</taxon>
        <taxon>Labrys</taxon>
    </lineage>
</organism>
<proteinExistence type="predicted"/>
<name>A0ABU0FGP7_9HYPH</name>
<dbReference type="InterPro" id="IPR036390">
    <property type="entry name" value="WH_DNA-bd_sf"/>
</dbReference>
<gene>
    <name evidence="2" type="ORF">J3R73_003567</name>
</gene>
<dbReference type="InterPro" id="IPR000835">
    <property type="entry name" value="HTH_MarR-typ"/>
</dbReference>